<sequence length="141" mass="16100">MILRLFYATVGVGRFSNSLKCAGNRFKWGPLSETKLVLTFSRPDLYTPRMGNSSTYYDTNTMMAQWPTNSFMSSVADRYAADHKVMAMLRMGADREDDAPRPLAGYYDSIISNNIAKVQVYYRTTAVQHLEQHPFVTWHGL</sequence>
<gene>
    <name evidence="2" type="primary">LOC106815542</name>
</gene>
<dbReference type="Proteomes" id="UP000695022">
    <property type="component" value="Unplaced"/>
</dbReference>
<organism evidence="1 2">
    <name type="scientific">Priapulus caudatus</name>
    <name type="common">Priapulid worm</name>
    <dbReference type="NCBI Taxonomy" id="37621"/>
    <lineage>
        <taxon>Eukaryota</taxon>
        <taxon>Metazoa</taxon>
        <taxon>Ecdysozoa</taxon>
        <taxon>Scalidophora</taxon>
        <taxon>Priapulida</taxon>
        <taxon>Priapulimorpha</taxon>
        <taxon>Priapulimorphida</taxon>
        <taxon>Priapulidae</taxon>
        <taxon>Priapulus</taxon>
    </lineage>
</organism>
<dbReference type="GeneID" id="106815542"/>
<proteinExistence type="predicted"/>
<protein>
    <submittedName>
        <fullName evidence="2">Uncharacterized protein LOC106815542 isoform X1</fullName>
    </submittedName>
</protein>
<accession>A0ABM1ETH4</accession>
<dbReference type="RefSeq" id="XP_014675495.1">
    <property type="nucleotide sequence ID" value="XM_014820009.1"/>
</dbReference>
<keyword evidence="1" id="KW-1185">Reference proteome</keyword>
<evidence type="ECO:0000313" key="1">
    <source>
        <dbReference type="Proteomes" id="UP000695022"/>
    </source>
</evidence>
<reference evidence="2" key="1">
    <citation type="submission" date="2025-08" db="UniProtKB">
        <authorList>
            <consortium name="RefSeq"/>
        </authorList>
    </citation>
    <scope>IDENTIFICATION</scope>
</reference>
<name>A0ABM1ETH4_PRICU</name>
<evidence type="ECO:0000313" key="2">
    <source>
        <dbReference type="RefSeq" id="XP_014675495.1"/>
    </source>
</evidence>